<feature type="signal peptide" evidence="1">
    <location>
        <begin position="1"/>
        <end position="19"/>
    </location>
</feature>
<evidence type="ECO:0000313" key="4">
    <source>
        <dbReference type="Proteomes" id="UP001213681"/>
    </source>
</evidence>
<sequence length="459" mass="49526">MHITCIVITLFFAFLSVEGAPQRSIKAPKPVHTSVKAIPSVLAVPQSTATAIPCSKVGDPTVDPATRWQQAGADLALAKAVSYYNNQSSLTFSRAVSHYFNGPEDYDCQLIDSPCTAGVSQCESVTSSAGWLILNSLSNFHNLWNNVNTALQNAEADITPQLGTFTSTFAPPVKDDTTMTKELFDIFSILLSMFNAEVGFAAGFVKTEAKPDMLGKAIDKGTASMVGILSGTLTIQKDLLPAAQQQEINEEQLGTALSTVTNTLQEIYSDMAKDLMENGAFHNASPVISAQDLLSDGVWVSSSLSIIDNRELKLDFEHALYGLLVQRAWKLTAELYPTVVITNQTCDDDANVPDYLPGGDTDTLTGDSGTWGGLTIDDIAVSAYNGFIANGNQPGYQMPNTANIIQDGQINTDPWPLRDGVRTPGFFNIPTCTSDTMYSMLDTKDSSYNNRGPNWPCQP</sequence>
<dbReference type="PROSITE" id="PS50835">
    <property type="entry name" value="IG_LIKE"/>
    <property type="match status" value="1"/>
</dbReference>
<evidence type="ECO:0000259" key="2">
    <source>
        <dbReference type="PROSITE" id="PS50835"/>
    </source>
</evidence>
<organism evidence="3 4">
    <name type="scientific">Penicillium daleae</name>
    <dbReference type="NCBI Taxonomy" id="63821"/>
    <lineage>
        <taxon>Eukaryota</taxon>
        <taxon>Fungi</taxon>
        <taxon>Dikarya</taxon>
        <taxon>Ascomycota</taxon>
        <taxon>Pezizomycotina</taxon>
        <taxon>Eurotiomycetes</taxon>
        <taxon>Eurotiomycetidae</taxon>
        <taxon>Eurotiales</taxon>
        <taxon>Aspergillaceae</taxon>
        <taxon>Penicillium</taxon>
    </lineage>
</organism>
<dbReference type="Proteomes" id="UP001213681">
    <property type="component" value="Unassembled WGS sequence"/>
</dbReference>
<keyword evidence="4" id="KW-1185">Reference proteome</keyword>
<accession>A0AAD6C351</accession>
<dbReference type="InterPro" id="IPR007110">
    <property type="entry name" value="Ig-like_dom"/>
</dbReference>
<dbReference type="AlphaFoldDB" id="A0AAD6C351"/>
<keyword evidence="1" id="KW-0732">Signal</keyword>
<reference evidence="3" key="1">
    <citation type="submission" date="2022-12" db="EMBL/GenBank/DDBJ databases">
        <authorList>
            <person name="Petersen C."/>
        </authorList>
    </citation>
    <scope>NUCLEOTIDE SEQUENCE</scope>
    <source>
        <strain evidence="3">IBT 16125</strain>
    </source>
</reference>
<name>A0AAD6C351_9EURO</name>
<proteinExistence type="predicted"/>
<feature type="chain" id="PRO_5042165812" evidence="1">
    <location>
        <begin position="20"/>
        <end position="459"/>
    </location>
</feature>
<feature type="domain" description="Ig-like" evidence="2">
    <location>
        <begin position="28"/>
        <end position="126"/>
    </location>
</feature>
<evidence type="ECO:0000256" key="1">
    <source>
        <dbReference type="SAM" id="SignalP"/>
    </source>
</evidence>
<protein>
    <submittedName>
        <fullName evidence="3">dUTPase</fullName>
    </submittedName>
</protein>
<dbReference type="GeneID" id="81602112"/>
<evidence type="ECO:0000313" key="3">
    <source>
        <dbReference type="EMBL" id="KAJ5444615.1"/>
    </source>
</evidence>
<reference evidence="3" key="2">
    <citation type="journal article" date="2023" name="IMA Fungus">
        <title>Comparative genomic study of the Penicillium genus elucidates a diverse pangenome and 15 lateral gene transfer events.</title>
        <authorList>
            <person name="Petersen C."/>
            <person name="Sorensen T."/>
            <person name="Nielsen M.R."/>
            <person name="Sondergaard T.E."/>
            <person name="Sorensen J.L."/>
            <person name="Fitzpatrick D.A."/>
            <person name="Frisvad J.C."/>
            <person name="Nielsen K.L."/>
        </authorList>
    </citation>
    <scope>NUCLEOTIDE SEQUENCE</scope>
    <source>
        <strain evidence="3">IBT 16125</strain>
    </source>
</reference>
<comment type="caution">
    <text evidence="3">The sequence shown here is derived from an EMBL/GenBank/DDBJ whole genome shotgun (WGS) entry which is preliminary data.</text>
</comment>
<gene>
    <name evidence="3" type="ORF">N7458_008487</name>
</gene>
<dbReference type="RefSeq" id="XP_056764695.1">
    <property type="nucleotide sequence ID" value="XM_056911869.1"/>
</dbReference>
<dbReference type="EMBL" id="JAPVEA010000007">
    <property type="protein sequence ID" value="KAJ5444615.1"/>
    <property type="molecule type" value="Genomic_DNA"/>
</dbReference>